<dbReference type="Proteomes" id="UP000203112">
    <property type="component" value="Segment"/>
</dbReference>
<keyword evidence="3" id="KW-1185">Reference proteome</keyword>
<reference evidence="2 3" key="1">
    <citation type="submission" date="2012-12" db="EMBL/GenBank/DDBJ databases">
        <authorList>
            <person name="Sencilo A."/>
            <person name="Jacobs-Sera D."/>
            <person name="Russell D.A."/>
            <person name="Ko C."/>
            <person name="Atanasova N."/>
            <person name="Osterlund E."/>
            <person name="Oksanen H.M."/>
            <person name="Bamford D.H."/>
            <person name="Hatfull G.F."/>
            <person name="Roine E."/>
            <person name="Hendrix R.W."/>
        </authorList>
    </citation>
    <scope>NUCLEOTIDE SEQUENCE [LARGE SCALE GENOMIC DNA]</scope>
</reference>
<feature type="compositionally biased region" description="Basic and acidic residues" evidence="1">
    <location>
        <begin position="102"/>
        <end position="115"/>
    </location>
</feature>
<dbReference type="KEGG" id="vg:16194329"/>
<name>R4T668_9CAUD</name>
<feature type="region of interest" description="Disordered" evidence="1">
    <location>
        <begin position="97"/>
        <end position="131"/>
    </location>
</feature>
<proteinExistence type="predicted"/>
<sequence>MTLFINRWSTPVHVFDLPASEAVDLSGADERYEASGESNQPSLCGMDLDAANSQGQMYRDKPHVLRVSRMARWEDLHAFVLEDELCEECRGRIPDVWPPARDLQHPDEDRFLERGEDPDEPSGETLGELFG</sequence>
<protein>
    <submittedName>
        <fullName evidence="2">Uncharacterized protein</fullName>
    </submittedName>
</protein>
<dbReference type="RefSeq" id="YP_008060316.1">
    <property type="nucleotide sequence ID" value="NC_021340.1"/>
</dbReference>
<evidence type="ECO:0000313" key="2">
    <source>
        <dbReference type="EMBL" id="AGM11174.1"/>
    </source>
</evidence>
<evidence type="ECO:0000256" key="1">
    <source>
        <dbReference type="SAM" id="MobiDB-lite"/>
    </source>
</evidence>
<dbReference type="GeneID" id="16194329"/>
<accession>R4T668</accession>
<gene>
    <name evidence="2" type="primary">7</name>
    <name evidence="2" type="ORF">HHTV2_7</name>
</gene>
<organism evidence="2 3">
    <name type="scientific">Haloarcula hispanica tailed virus 2</name>
    <dbReference type="NCBI Taxonomy" id="1273751"/>
    <lineage>
        <taxon>Viruses</taxon>
        <taxon>Duplodnaviria</taxon>
        <taxon>Heunggongvirae</taxon>
        <taxon>Uroviricota</taxon>
        <taxon>Caudoviricetes</taxon>
        <taxon>Saparoviridae</taxon>
        <taxon>Halohivirus</taxon>
        <taxon>Halohivirus suolae</taxon>
        <taxon>Halohivirus HHTV2</taxon>
    </lineage>
</organism>
<evidence type="ECO:0000313" key="3">
    <source>
        <dbReference type="Proteomes" id="UP000203112"/>
    </source>
</evidence>
<dbReference type="EMBL" id="KC292024">
    <property type="protein sequence ID" value="AGM11174.1"/>
    <property type="molecule type" value="Genomic_DNA"/>
</dbReference>